<sequence length="103" mass="11244">MTAIQNGPIAEIIDGEMFVRLDPHALDIGANVRDRVALSETPDFVESIRDHGVLEAISAVQLADGQIVVRDGQRRTSPRKWACCVDASWRRVAPSAANLPDSH</sequence>
<reference evidence="2" key="1">
    <citation type="journal article" date="2006" name="Proc. Natl. Acad. Sci. U.S.A.">
        <title>The complete genome of Rhodococcus sp. RHA1 provides insights into a catabolic powerhouse.</title>
        <authorList>
            <person name="McLeod M.P."/>
            <person name="Warren R.L."/>
            <person name="Hsiao W.W.L."/>
            <person name="Araki N."/>
            <person name="Myhre M."/>
            <person name="Fernandes C."/>
            <person name="Miyazawa D."/>
            <person name="Wong W."/>
            <person name="Lillquist A.L."/>
            <person name="Wang D."/>
            <person name="Dosanjh M."/>
            <person name="Hara H."/>
            <person name="Petrescu A."/>
            <person name="Morin R.D."/>
            <person name="Yang G."/>
            <person name="Stott J.M."/>
            <person name="Schein J.E."/>
            <person name="Shin H."/>
            <person name="Smailus D."/>
            <person name="Siddiqui A.S."/>
            <person name="Marra M.A."/>
            <person name="Jones S.J.M."/>
            <person name="Holt R."/>
            <person name="Brinkman F.S.L."/>
            <person name="Miyauchi K."/>
            <person name="Fukuda M."/>
            <person name="Davies J.E."/>
            <person name="Mohn W.W."/>
            <person name="Eltis L.D."/>
        </authorList>
    </citation>
    <scope>NUCLEOTIDE SEQUENCE [LARGE SCALE GENOMIC DNA]</scope>
    <source>
        <strain evidence="2">RHA1</strain>
    </source>
</reference>
<dbReference type="RefSeq" id="WP_011600403.1">
    <property type="nucleotide sequence ID" value="NC_008271.1"/>
</dbReference>
<protein>
    <submittedName>
        <fullName evidence="1">Possible transcriptional regulator</fullName>
    </submittedName>
</protein>
<geneLocation type="plasmid" evidence="1 2">
    <name>pRHL3</name>
</geneLocation>
<dbReference type="InterPro" id="IPR036086">
    <property type="entry name" value="ParB/Sulfiredoxin_sf"/>
</dbReference>
<dbReference type="eggNOG" id="COG1475">
    <property type="taxonomic scope" value="Bacteria"/>
</dbReference>
<dbReference type="AlphaFoldDB" id="Q0RVB0"/>
<dbReference type="EMBL" id="CP000434">
    <property type="protein sequence ID" value="ABH00776.1"/>
    <property type="molecule type" value="Genomic_DNA"/>
</dbReference>
<dbReference type="CDD" id="cd16387">
    <property type="entry name" value="ParB_N_Srx"/>
    <property type="match status" value="1"/>
</dbReference>
<evidence type="ECO:0000313" key="1">
    <source>
        <dbReference type="EMBL" id="ABH00776.1"/>
    </source>
</evidence>
<dbReference type="SUPFAM" id="SSF110849">
    <property type="entry name" value="ParB/Sulfiredoxin"/>
    <property type="match status" value="1"/>
</dbReference>
<dbReference type="KEGG" id="rha:RHA1_ro11129"/>
<dbReference type="PATRIC" id="fig|101510.16.peg.8959"/>
<evidence type="ECO:0000313" key="2">
    <source>
        <dbReference type="Proteomes" id="UP000008710"/>
    </source>
</evidence>
<dbReference type="Proteomes" id="UP000008710">
    <property type="component" value="Plasmid pRHL3"/>
</dbReference>
<keyword evidence="1" id="KW-0614">Plasmid</keyword>
<dbReference type="HOGENOM" id="CLU_2261638_0_0_11"/>
<name>Q0RVB0_RHOJR</name>
<organism evidence="1 2">
    <name type="scientific">Rhodococcus jostii (strain RHA1)</name>
    <dbReference type="NCBI Taxonomy" id="101510"/>
    <lineage>
        <taxon>Bacteria</taxon>
        <taxon>Bacillati</taxon>
        <taxon>Actinomycetota</taxon>
        <taxon>Actinomycetes</taxon>
        <taxon>Mycobacteriales</taxon>
        <taxon>Nocardiaceae</taxon>
        <taxon>Rhodococcus</taxon>
    </lineage>
</organism>
<gene>
    <name evidence="1" type="ordered locus">RHA1_ro11129</name>
</gene>
<proteinExistence type="predicted"/>
<accession>Q0RVB0</accession>